<dbReference type="CDD" id="cd03801">
    <property type="entry name" value="GT4_PimA-like"/>
    <property type="match status" value="1"/>
</dbReference>
<evidence type="ECO:0000313" key="1">
    <source>
        <dbReference type="EMBL" id="CDM65093.1"/>
    </source>
</evidence>
<keyword evidence="2" id="KW-1185">Reference proteome</keyword>
<name>A0A0B6WV01_9BACT</name>
<evidence type="ECO:0000313" key="2">
    <source>
        <dbReference type="Proteomes" id="UP000031518"/>
    </source>
</evidence>
<keyword evidence="1" id="KW-0808">Transferase</keyword>
<organism evidence="1 2">
    <name type="scientific">Pyrinomonas methylaliphatogenes</name>
    <dbReference type="NCBI Taxonomy" id="454194"/>
    <lineage>
        <taxon>Bacteria</taxon>
        <taxon>Pseudomonadati</taxon>
        <taxon>Acidobacteriota</taxon>
        <taxon>Blastocatellia</taxon>
        <taxon>Blastocatellales</taxon>
        <taxon>Pyrinomonadaceae</taxon>
        <taxon>Pyrinomonas</taxon>
    </lineage>
</organism>
<sequence>MGEVKARTSRTLRVLGLASYPEQAAATRYRLMQFVAPLADHGIELIVRPFMDSETFANLYRREAVFRNAVSLLEATVRRVVDLLEVSQADLLLVQREAMMFGPPVFEWISTKIMQRPMVLDLDDATYVRYVSPTYGKLASALKWFSKTHDLISWSKLVICGNRSIAEYVTSKGKRAVIIPTVVDTDRFRPAKERKNDVPVIGWIGTHSTFPYLESIFPVLQKLARSHQFRLKVIGSGRQTLELPGVEIENCEWRLECEVADLQSFDIGLYPIRRDEWAIGKSGFKAVQYMAVGIPYVVSPVGACAEIGEPNVTHFCANTEDEWYEALARLIEDRALRLKMGRAGRKHAESYYALSDQATKLARALKEVANERLNLMS</sequence>
<proteinExistence type="predicted"/>
<protein>
    <submittedName>
        <fullName evidence="1">Glycosyltransferase</fullName>
    </submittedName>
</protein>
<dbReference type="AlphaFoldDB" id="A0A0B6WV01"/>
<dbReference type="OrthoDB" id="9815351at2"/>
<gene>
    <name evidence="1" type="ORF">PYK22_01091</name>
</gene>
<reference evidence="1 2" key="2">
    <citation type="submission" date="2015-01" db="EMBL/GenBank/DDBJ databases">
        <title>Complete genome sequence of Pyrinomonas methylaliphatogenes type strain K22T.</title>
        <authorList>
            <person name="Lee K.C.Y."/>
            <person name="Power J.F."/>
            <person name="Dunfield P.F."/>
            <person name="Morgan X.C."/>
            <person name="Huttenhower C."/>
            <person name="Stott M.B."/>
        </authorList>
    </citation>
    <scope>NUCLEOTIDE SEQUENCE [LARGE SCALE GENOMIC DNA]</scope>
    <source>
        <strain evidence="1 2">K22</strain>
    </source>
</reference>
<accession>A0A0B6WV01</accession>
<dbReference type="Proteomes" id="UP000031518">
    <property type="component" value="Unassembled WGS sequence"/>
</dbReference>
<dbReference type="PANTHER" id="PTHR45947:SF3">
    <property type="entry name" value="SULFOQUINOVOSYL TRANSFERASE SQD2"/>
    <property type="match status" value="1"/>
</dbReference>
<dbReference type="GO" id="GO:0016757">
    <property type="term" value="F:glycosyltransferase activity"/>
    <property type="evidence" value="ECO:0007669"/>
    <property type="project" value="TreeGrafter"/>
</dbReference>
<dbReference type="SUPFAM" id="SSF53756">
    <property type="entry name" value="UDP-Glycosyltransferase/glycogen phosphorylase"/>
    <property type="match status" value="1"/>
</dbReference>
<dbReference type="Gene3D" id="3.40.50.2000">
    <property type="entry name" value="Glycogen Phosphorylase B"/>
    <property type="match status" value="2"/>
</dbReference>
<reference evidence="1 2" key="1">
    <citation type="submission" date="2013-12" db="EMBL/GenBank/DDBJ databases">
        <authorList>
            <person name="Stott M."/>
        </authorList>
    </citation>
    <scope>NUCLEOTIDE SEQUENCE [LARGE SCALE GENOMIC DNA]</scope>
    <source>
        <strain evidence="1 2">K22</strain>
    </source>
</reference>
<dbReference type="PANTHER" id="PTHR45947">
    <property type="entry name" value="SULFOQUINOVOSYL TRANSFERASE SQD2"/>
    <property type="match status" value="1"/>
</dbReference>
<dbReference type="Pfam" id="PF13692">
    <property type="entry name" value="Glyco_trans_1_4"/>
    <property type="match status" value="1"/>
</dbReference>
<dbReference type="InterPro" id="IPR050194">
    <property type="entry name" value="Glycosyltransferase_grp1"/>
</dbReference>
<dbReference type="STRING" id="454194.PYK22_01091"/>
<dbReference type="RefSeq" id="WP_041975146.1">
    <property type="nucleotide sequence ID" value="NZ_CBXV010000004.1"/>
</dbReference>
<dbReference type="EMBL" id="CBXV010000004">
    <property type="protein sequence ID" value="CDM65093.1"/>
    <property type="molecule type" value="Genomic_DNA"/>
</dbReference>